<accession>A0A0U5GN82</accession>
<dbReference type="Pfam" id="PF08241">
    <property type="entry name" value="Methyltransf_11"/>
    <property type="match status" value="1"/>
</dbReference>
<evidence type="ECO:0000259" key="1">
    <source>
        <dbReference type="Pfam" id="PF08241"/>
    </source>
</evidence>
<dbReference type="GO" id="GO:0008757">
    <property type="term" value="F:S-adenosylmethionine-dependent methyltransferase activity"/>
    <property type="evidence" value="ECO:0007669"/>
    <property type="project" value="InterPro"/>
</dbReference>
<dbReference type="InterPro" id="IPR013216">
    <property type="entry name" value="Methyltransf_11"/>
</dbReference>
<organism evidence="2 3">
    <name type="scientific">Aspergillus calidoustus</name>
    <dbReference type="NCBI Taxonomy" id="454130"/>
    <lineage>
        <taxon>Eukaryota</taxon>
        <taxon>Fungi</taxon>
        <taxon>Dikarya</taxon>
        <taxon>Ascomycota</taxon>
        <taxon>Pezizomycotina</taxon>
        <taxon>Eurotiomycetes</taxon>
        <taxon>Eurotiomycetidae</taxon>
        <taxon>Eurotiales</taxon>
        <taxon>Aspergillaceae</taxon>
        <taxon>Aspergillus</taxon>
        <taxon>Aspergillus subgen. Nidulantes</taxon>
    </lineage>
</organism>
<name>A0A0U5GN82_ASPCI</name>
<dbReference type="Gene3D" id="3.40.50.150">
    <property type="entry name" value="Vaccinia Virus protein VP39"/>
    <property type="match status" value="1"/>
</dbReference>
<dbReference type="SUPFAM" id="SSF53335">
    <property type="entry name" value="S-adenosyl-L-methionine-dependent methyltransferases"/>
    <property type="match status" value="1"/>
</dbReference>
<dbReference type="OMA" id="RPLHAMT"/>
<protein>
    <recommendedName>
        <fullName evidence="1">Methyltransferase type 11 domain-containing protein</fullName>
    </recommendedName>
</protein>
<dbReference type="STRING" id="454130.A0A0U5GN82"/>
<dbReference type="PANTHER" id="PTHR43861">
    <property type="entry name" value="TRANS-ACONITATE 2-METHYLTRANSFERASE-RELATED"/>
    <property type="match status" value="1"/>
</dbReference>
<reference evidence="3" key="1">
    <citation type="journal article" date="2016" name="Genome Announc.">
        <title>Draft genome sequences of fungus Aspergillus calidoustus.</title>
        <authorList>
            <person name="Horn F."/>
            <person name="Linde J."/>
            <person name="Mattern D.J."/>
            <person name="Walther G."/>
            <person name="Guthke R."/>
            <person name="Scherlach K."/>
            <person name="Martin K."/>
            <person name="Brakhage A.A."/>
            <person name="Petzke L."/>
            <person name="Valiante V."/>
        </authorList>
    </citation>
    <scope>NUCLEOTIDE SEQUENCE [LARGE SCALE GENOMIC DNA]</scope>
    <source>
        <strain evidence="3">SF006504</strain>
    </source>
</reference>
<dbReference type="AlphaFoldDB" id="A0A0U5GN82"/>
<evidence type="ECO:0000313" key="3">
    <source>
        <dbReference type="Proteomes" id="UP000054771"/>
    </source>
</evidence>
<evidence type="ECO:0000313" key="2">
    <source>
        <dbReference type="EMBL" id="CEL02228.1"/>
    </source>
</evidence>
<feature type="domain" description="Methyltransferase type 11" evidence="1">
    <location>
        <begin position="67"/>
        <end position="165"/>
    </location>
</feature>
<dbReference type="OrthoDB" id="66144at2759"/>
<dbReference type="Proteomes" id="UP000054771">
    <property type="component" value="Unassembled WGS sequence"/>
</dbReference>
<proteinExistence type="predicted"/>
<dbReference type="EMBL" id="CDMC01000003">
    <property type="protein sequence ID" value="CEL02228.1"/>
    <property type="molecule type" value="Genomic_DNA"/>
</dbReference>
<dbReference type="PANTHER" id="PTHR43861:SF1">
    <property type="entry name" value="TRANS-ACONITATE 2-METHYLTRANSFERASE"/>
    <property type="match status" value="1"/>
</dbReference>
<dbReference type="InterPro" id="IPR029063">
    <property type="entry name" value="SAM-dependent_MTases_sf"/>
</dbReference>
<sequence length="269" mass="31000">MRNTAVPDKTTRSVPEMAQNVYDNPTFFASYNTLPRSQNGLSSAPEWPLLKAMVLAGKPNISDSRVLDLGCGYGWFCRWAAEEGLAARVEGFDLSEKMLERAQEMTDANLSSQIEYQRADLDTLNLKENTYDVVYSSLTLHYIRDMNRLFSTIYNVLKPKARFIFSIEHPIYTAPKADKWHHDNDTGLESWLLEGYADEGERVRNWLGEDVRKYHRTTQTYLSTLLGCGFVLREFVEWMPSERDLVEHPDWAVERNRPAFLLVCVEKGV</sequence>
<keyword evidence="3" id="KW-1185">Reference proteome</keyword>
<dbReference type="CDD" id="cd02440">
    <property type="entry name" value="AdoMet_MTases"/>
    <property type="match status" value="1"/>
</dbReference>
<gene>
    <name evidence="2" type="ORF">ASPCAL03400</name>
</gene>